<dbReference type="AlphaFoldDB" id="A0A4Q7YBC2"/>
<reference evidence="5 6" key="1">
    <citation type="submission" date="2019-02" db="EMBL/GenBank/DDBJ databases">
        <title>Sequencing the genomes of 1000 actinobacteria strains.</title>
        <authorList>
            <person name="Klenk H.-P."/>
        </authorList>
    </citation>
    <scope>NUCLEOTIDE SEQUENCE [LARGE SCALE GENOMIC DNA]</scope>
    <source>
        <strain evidence="5 6">DSM 44509</strain>
    </source>
</reference>
<evidence type="ECO:0000259" key="3">
    <source>
        <dbReference type="PROSITE" id="PS50883"/>
    </source>
</evidence>
<dbReference type="NCBIfam" id="TIGR00254">
    <property type="entry name" value="GGDEF"/>
    <property type="match status" value="1"/>
</dbReference>
<dbReference type="InterPro" id="IPR001633">
    <property type="entry name" value="EAL_dom"/>
</dbReference>
<name>A0A4Q7YBC2_9ACTN</name>
<dbReference type="CDD" id="cd01948">
    <property type="entry name" value="EAL"/>
    <property type="match status" value="1"/>
</dbReference>
<dbReference type="PROSITE" id="PS50887">
    <property type="entry name" value="GGDEF"/>
    <property type="match status" value="1"/>
</dbReference>
<dbReference type="Pfam" id="PF00563">
    <property type="entry name" value="EAL"/>
    <property type="match status" value="1"/>
</dbReference>
<dbReference type="InterPro" id="IPR000014">
    <property type="entry name" value="PAS"/>
</dbReference>
<dbReference type="NCBIfam" id="TIGR00229">
    <property type="entry name" value="sensory_box"/>
    <property type="match status" value="1"/>
</dbReference>
<proteinExistence type="predicted"/>
<dbReference type="SMART" id="SM00091">
    <property type="entry name" value="PAS"/>
    <property type="match status" value="2"/>
</dbReference>
<dbReference type="InterPro" id="IPR000160">
    <property type="entry name" value="GGDEF_dom"/>
</dbReference>
<dbReference type="EMBL" id="SHKV01000001">
    <property type="protein sequence ID" value="RZU33874.1"/>
    <property type="molecule type" value="Genomic_DNA"/>
</dbReference>
<dbReference type="Pfam" id="PF00990">
    <property type="entry name" value="GGDEF"/>
    <property type="match status" value="1"/>
</dbReference>
<dbReference type="PANTHER" id="PTHR44757:SF2">
    <property type="entry name" value="BIOFILM ARCHITECTURE MAINTENANCE PROTEIN MBAA"/>
    <property type="match status" value="1"/>
</dbReference>
<feature type="domain" description="EAL" evidence="3">
    <location>
        <begin position="463"/>
        <end position="721"/>
    </location>
</feature>
<dbReference type="InterPro" id="IPR043128">
    <property type="entry name" value="Rev_trsase/Diguanyl_cyclase"/>
</dbReference>
<accession>A0A4Q7YBC2</accession>
<dbReference type="SUPFAM" id="SSF55073">
    <property type="entry name" value="Nucleotide cyclase"/>
    <property type="match status" value="1"/>
</dbReference>
<dbReference type="SUPFAM" id="SSF55785">
    <property type="entry name" value="PYP-like sensor domain (PAS domain)"/>
    <property type="match status" value="2"/>
</dbReference>
<dbReference type="SMART" id="SM00052">
    <property type="entry name" value="EAL"/>
    <property type="match status" value="1"/>
</dbReference>
<dbReference type="InterPro" id="IPR013656">
    <property type="entry name" value="PAS_4"/>
</dbReference>
<dbReference type="InterPro" id="IPR035965">
    <property type="entry name" value="PAS-like_dom_sf"/>
</dbReference>
<dbReference type="InterPro" id="IPR029787">
    <property type="entry name" value="Nucleotide_cyclase"/>
</dbReference>
<dbReference type="SUPFAM" id="SSF141868">
    <property type="entry name" value="EAL domain-like"/>
    <property type="match status" value="1"/>
</dbReference>
<keyword evidence="6" id="KW-1185">Reference proteome</keyword>
<dbReference type="PANTHER" id="PTHR44757">
    <property type="entry name" value="DIGUANYLATE CYCLASE DGCP"/>
    <property type="match status" value="1"/>
</dbReference>
<sequence>MLRTVTLGSGSRLPGISPEGAGARVRRCGQDEWTRAGSVQPGDVRPPGSRPDPLGGVPDAVYRLDPSGRFTYLNPAAERLLGHRAAELLGRNAGDAFPALRGSLAEEQYRKVLDDGRSREFQFFYEPVGRWFEVRIFPDPSGAVVLFRDIDLRRRSDEERDAQVRQLTAVLEALPSPTVLVGRDGRILSTNRAWSSNAAALPDQVLPSRLGEDYLMVMSRGLDPKTHAELVAGLEPLLAGTEPGGDGTFQWDYSCQMLAGQGWFHLHATRVDAAGRVVITHLDVTEQVRAREELVWKVRHDDLTGLPNRARLLELAGEALAVPGRIAGALLMLDLDGFKTINDSLGHQIGDELLRQVGGRLSQEIRPGDTVARLGGDQFVVLAHGCDASEAAALAFRLQTVFAQPFSAGEISVPLSASIGVAVARSDVRDAHHLLSDADAAMFAAKSSGRDRVHLFSPSLREAARWRLEVATKLRGDAIDQLVVHYQPVVRLDTGQIEGVEALVRWQHPERGLLSPDTFLSVAEETGQIIPITRWLLRETTRRAAEWAADGMALRMSVNVSARHFSAETLVRDVRVALQQSGLPADQLVLELTETSVAEDPTRAEDQLAVLRRFGVRVAIDDFGTGWSSLAQLFSLPIGTLKIDRSLIAAAERVSVGDTGAVLAAIVGLTRTLGIRSVAEGIETPEHLRLVREAGCDLAQGWLLGHPMPADRLREWVREVQRQGGDLCAMAVSGGAVPASR</sequence>
<evidence type="ECO:0000256" key="1">
    <source>
        <dbReference type="SAM" id="MobiDB-lite"/>
    </source>
</evidence>
<dbReference type="PROSITE" id="PS50883">
    <property type="entry name" value="EAL"/>
    <property type="match status" value="1"/>
</dbReference>
<dbReference type="InterPro" id="IPR035919">
    <property type="entry name" value="EAL_sf"/>
</dbReference>
<evidence type="ECO:0000313" key="6">
    <source>
        <dbReference type="Proteomes" id="UP000292507"/>
    </source>
</evidence>
<dbReference type="Gene3D" id="3.30.450.20">
    <property type="entry name" value="PAS domain"/>
    <property type="match status" value="2"/>
</dbReference>
<protein>
    <submittedName>
        <fullName evidence="5">PAS domain S-box-containing protein/diguanylate cyclase (GGDEF)-like protein</fullName>
    </submittedName>
</protein>
<feature type="domain" description="PAS" evidence="2">
    <location>
        <begin position="54"/>
        <end position="116"/>
    </location>
</feature>
<dbReference type="PROSITE" id="PS50112">
    <property type="entry name" value="PAS"/>
    <property type="match status" value="1"/>
</dbReference>
<dbReference type="InterPro" id="IPR052155">
    <property type="entry name" value="Biofilm_reg_signaling"/>
</dbReference>
<dbReference type="Gene3D" id="3.20.20.450">
    <property type="entry name" value="EAL domain"/>
    <property type="match status" value="1"/>
</dbReference>
<evidence type="ECO:0000259" key="4">
    <source>
        <dbReference type="PROSITE" id="PS50887"/>
    </source>
</evidence>
<dbReference type="Gene3D" id="3.30.70.270">
    <property type="match status" value="1"/>
</dbReference>
<evidence type="ECO:0000259" key="2">
    <source>
        <dbReference type="PROSITE" id="PS50112"/>
    </source>
</evidence>
<dbReference type="Pfam" id="PF08448">
    <property type="entry name" value="PAS_4"/>
    <property type="match status" value="1"/>
</dbReference>
<dbReference type="CDD" id="cd00130">
    <property type="entry name" value="PAS"/>
    <property type="match status" value="1"/>
</dbReference>
<evidence type="ECO:0000313" key="5">
    <source>
        <dbReference type="EMBL" id="RZU33874.1"/>
    </source>
</evidence>
<organism evidence="5 6">
    <name type="scientific">Blastococcus saxobsidens</name>
    <dbReference type="NCBI Taxonomy" id="138336"/>
    <lineage>
        <taxon>Bacteria</taxon>
        <taxon>Bacillati</taxon>
        <taxon>Actinomycetota</taxon>
        <taxon>Actinomycetes</taxon>
        <taxon>Geodermatophilales</taxon>
        <taxon>Geodermatophilaceae</taxon>
        <taxon>Blastococcus</taxon>
    </lineage>
</organism>
<comment type="caution">
    <text evidence="5">The sequence shown here is derived from an EMBL/GenBank/DDBJ whole genome shotgun (WGS) entry which is preliminary data.</text>
</comment>
<feature type="region of interest" description="Disordered" evidence="1">
    <location>
        <begin position="1"/>
        <end position="58"/>
    </location>
</feature>
<gene>
    <name evidence="5" type="ORF">BKA19_3613</name>
</gene>
<dbReference type="Proteomes" id="UP000292507">
    <property type="component" value="Unassembled WGS sequence"/>
</dbReference>
<dbReference type="SMART" id="SM00267">
    <property type="entry name" value="GGDEF"/>
    <property type="match status" value="1"/>
</dbReference>
<feature type="domain" description="GGDEF" evidence="4">
    <location>
        <begin position="326"/>
        <end position="458"/>
    </location>
</feature>
<dbReference type="CDD" id="cd01949">
    <property type="entry name" value="GGDEF"/>
    <property type="match status" value="1"/>
</dbReference>